<dbReference type="AlphaFoldDB" id="A0A1G8QYV1"/>
<evidence type="ECO:0000259" key="1">
    <source>
        <dbReference type="Pfam" id="PF06114"/>
    </source>
</evidence>
<evidence type="ECO:0000313" key="3">
    <source>
        <dbReference type="Proteomes" id="UP000198525"/>
    </source>
</evidence>
<dbReference type="InterPro" id="IPR052345">
    <property type="entry name" value="Rad_response_metalloprotease"/>
</dbReference>
<sequence length="474" mass="52944">MAKAVRSEPRLIGEPDGLQVELCLSNGPPQGLAQGQGRILLAGEPVWHAQGENGEAPIEWTWGDLLEFLGRWWPWLVLEETYPVPVAPLYPGLFLQEAERRWVDMPAEQVEAEEEAAHRFIARHDLAEAFKGIFLPSLIVLRQGRKCHVSAASLRKTLVCSWDRVQRTLEAVGNYLAEALQESDNERARRAVAWWERRETRLEEHELDITTGLSASSRRHLEGGSLPEEMWQLPEIRAVARMTTGVVLEADQRELLARVLQSPRRDTAELDRLSACILSEFREIGPPHEQGYWAAMRLRHALGLSGKDPVDPEAYLEAWGIEVDSVAQEGSPIDAMTAWGERHGPIIVINRAPGARSAHSFGERATLAHEVAHLLLDREGALPAAEVLGGRTPEYPEKRARAFAAEFLLPRETAASFVRDGTDLRAVAIELRDAYGVSSELLAWQISNSSVRSTLSQEELTLLEQWKVGQGELH</sequence>
<dbReference type="PANTHER" id="PTHR43236:SF1">
    <property type="entry name" value="BLL7220 PROTEIN"/>
    <property type="match status" value="1"/>
</dbReference>
<keyword evidence="3" id="KW-1185">Reference proteome</keyword>
<dbReference type="OrthoDB" id="9794834at2"/>
<dbReference type="Gene3D" id="1.10.10.2910">
    <property type="match status" value="1"/>
</dbReference>
<dbReference type="Pfam" id="PF06114">
    <property type="entry name" value="Peptidase_M78"/>
    <property type="match status" value="1"/>
</dbReference>
<feature type="domain" description="IrrE N-terminal-like" evidence="1">
    <location>
        <begin position="343"/>
        <end position="443"/>
    </location>
</feature>
<proteinExistence type="predicted"/>
<dbReference type="InterPro" id="IPR010359">
    <property type="entry name" value="IrrE_HExxH"/>
</dbReference>
<protein>
    <recommendedName>
        <fullName evidence="1">IrrE N-terminal-like domain-containing protein</fullName>
    </recommendedName>
</protein>
<dbReference type="RefSeq" id="WP_089683426.1">
    <property type="nucleotide sequence ID" value="NZ_FNES01000003.1"/>
</dbReference>
<accession>A0A1G8QYV1</accession>
<dbReference type="EMBL" id="FNES01000003">
    <property type="protein sequence ID" value="SDJ09350.1"/>
    <property type="molecule type" value="Genomic_DNA"/>
</dbReference>
<name>A0A1G8QYV1_9GAMM</name>
<organism evidence="2 3">
    <name type="scientific">Billgrantia gudaonensis</name>
    <dbReference type="NCBI Taxonomy" id="376427"/>
    <lineage>
        <taxon>Bacteria</taxon>
        <taxon>Pseudomonadati</taxon>
        <taxon>Pseudomonadota</taxon>
        <taxon>Gammaproteobacteria</taxon>
        <taxon>Oceanospirillales</taxon>
        <taxon>Halomonadaceae</taxon>
        <taxon>Billgrantia</taxon>
    </lineage>
</organism>
<gene>
    <name evidence="2" type="ORF">SAMN04487954_10321</name>
</gene>
<evidence type="ECO:0000313" key="2">
    <source>
        <dbReference type="EMBL" id="SDJ09350.1"/>
    </source>
</evidence>
<reference evidence="2 3" key="1">
    <citation type="submission" date="2016-10" db="EMBL/GenBank/DDBJ databases">
        <authorList>
            <person name="de Groot N.N."/>
        </authorList>
    </citation>
    <scope>NUCLEOTIDE SEQUENCE [LARGE SCALE GENOMIC DNA]</scope>
    <source>
        <strain evidence="2 3">CGMCC 1.6133</strain>
    </source>
</reference>
<dbReference type="Proteomes" id="UP000198525">
    <property type="component" value="Unassembled WGS sequence"/>
</dbReference>
<dbReference type="PANTHER" id="PTHR43236">
    <property type="entry name" value="ANTITOXIN HIGA1"/>
    <property type="match status" value="1"/>
</dbReference>